<evidence type="ECO:0000256" key="2">
    <source>
        <dbReference type="ARBA" id="ARBA00022980"/>
    </source>
</evidence>
<reference evidence="8 9" key="1">
    <citation type="submission" date="2016-04" db="EMBL/GenBank/DDBJ databases">
        <title>The genome of Intoshia linei affirms orthonectids as highly simplified spiralians.</title>
        <authorList>
            <person name="Mikhailov K.V."/>
            <person name="Slusarev G.S."/>
            <person name="Nikitin M.A."/>
            <person name="Logacheva M.D."/>
            <person name="Penin A."/>
            <person name="Aleoshin V."/>
            <person name="Panchin Y.V."/>
        </authorList>
    </citation>
    <scope>NUCLEOTIDE SEQUENCE [LARGE SCALE GENOMIC DNA]</scope>
    <source>
        <strain evidence="8">Intl2013</strain>
        <tissue evidence="8">Whole animal</tissue>
    </source>
</reference>
<dbReference type="GO" id="GO:0006412">
    <property type="term" value="P:translation"/>
    <property type="evidence" value="ECO:0007669"/>
    <property type="project" value="InterPro"/>
</dbReference>
<evidence type="ECO:0000256" key="1">
    <source>
        <dbReference type="ARBA" id="ARBA00010537"/>
    </source>
</evidence>
<evidence type="ECO:0000256" key="3">
    <source>
        <dbReference type="ARBA" id="ARBA00023274"/>
    </source>
</evidence>
<comment type="caution">
    <text evidence="8">The sequence shown here is derived from an EMBL/GenBank/DDBJ whole genome shotgun (WGS) entry which is preliminary data.</text>
</comment>
<dbReference type="Pfam" id="PF00298">
    <property type="entry name" value="Ribosomal_L11"/>
    <property type="match status" value="1"/>
</dbReference>
<evidence type="ECO:0000313" key="8">
    <source>
        <dbReference type="EMBL" id="OAF67458.1"/>
    </source>
</evidence>
<evidence type="ECO:0000256" key="6">
    <source>
        <dbReference type="ARBA" id="ARBA00041455"/>
    </source>
</evidence>
<evidence type="ECO:0000256" key="5">
    <source>
        <dbReference type="ARBA" id="ARBA00040104"/>
    </source>
</evidence>
<keyword evidence="9" id="KW-1185">Reference proteome</keyword>
<proteinExistence type="inferred from homology"/>
<dbReference type="EMBL" id="LWCA01000654">
    <property type="protein sequence ID" value="OAF67458.1"/>
    <property type="molecule type" value="Genomic_DNA"/>
</dbReference>
<dbReference type="GO" id="GO:0003735">
    <property type="term" value="F:structural constituent of ribosome"/>
    <property type="evidence" value="ECO:0007669"/>
    <property type="project" value="InterPro"/>
</dbReference>
<dbReference type="SUPFAM" id="SSF48670">
    <property type="entry name" value="Transducin (heterotrimeric G protein), gamma chain"/>
    <property type="match status" value="1"/>
</dbReference>
<dbReference type="FunFam" id="1.10.10.250:FF:000003">
    <property type="entry name" value="Mitochondrial ribosomal protein L11"/>
    <property type="match status" value="1"/>
</dbReference>
<dbReference type="PANTHER" id="PTHR11661">
    <property type="entry name" value="60S RIBOSOMAL PROTEIN L12"/>
    <property type="match status" value="1"/>
</dbReference>
<dbReference type="InterPro" id="IPR036769">
    <property type="entry name" value="Ribosomal_uL11_C_sf"/>
</dbReference>
<dbReference type="AlphaFoldDB" id="A0A177AZK8"/>
<dbReference type="GO" id="GO:0005762">
    <property type="term" value="C:mitochondrial large ribosomal subunit"/>
    <property type="evidence" value="ECO:0007669"/>
    <property type="project" value="TreeGrafter"/>
</dbReference>
<dbReference type="PANTHER" id="PTHR11661:SF1">
    <property type="entry name" value="LARGE RIBOSOMAL SUBUNIT PROTEIN UL11M"/>
    <property type="match status" value="1"/>
</dbReference>
<keyword evidence="3" id="KW-0687">Ribonucleoprotein</keyword>
<sequence>MIMYTPPVRYFVLQAAGIKKGASQPGKEIAGIITLKHVYEIAKIKSSDIIWKNKPLQSICTAIIATCHSMGIQIRKSISDEELMTFYQEREKVVAEQEAKVLAEKQAKLTRALIKNMKTTTNNMQRHVMQLRTELAIERQLISKTTAELFELTQNAEPHDPILNSFNKSSSGSKCTIL</sequence>
<evidence type="ECO:0000313" key="9">
    <source>
        <dbReference type="Proteomes" id="UP000078046"/>
    </source>
</evidence>
<dbReference type="SMART" id="SM00649">
    <property type="entry name" value="RL11"/>
    <property type="match status" value="1"/>
</dbReference>
<accession>A0A177AZK8</accession>
<dbReference type="Pfam" id="PF00631">
    <property type="entry name" value="G-gamma"/>
    <property type="match status" value="1"/>
</dbReference>
<dbReference type="InterPro" id="IPR036284">
    <property type="entry name" value="GGL_sf"/>
</dbReference>
<dbReference type="SMART" id="SM01224">
    <property type="entry name" value="G_gamma"/>
    <property type="match status" value="1"/>
</dbReference>
<dbReference type="InterPro" id="IPR015898">
    <property type="entry name" value="G-protein_gamma-like_dom"/>
</dbReference>
<dbReference type="OrthoDB" id="1091498at2759"/>
<dbReference type="Gene3D" id="1.10.10.250">
    <property type="entry name" value="Ribosomal protein L11, C-terminal domain"/>
    <property type="match status" value="1"/>
</dbReference>
<dbReference type="SMART" id="SM00224">
    <property type="entry name" value="GGL"/>
    <property type="match status" value="1"/>
</dbReference>
<dbReference type="GO" id="GO:0007186">
    <property type="term" value="P:G protein-coupled receptor signaling pathway"/>
    <property type="evidence" value="ECO:0007669"/>
    <property type="project" value="InterPro"/>
</dbReference>
<evidence type="ECO:0000256" key="4">
    <source>
        <dbReference type="ARBA" id="ARBA00038782"/>
    </source>
</evidence>
<organism evidence="8 9">
    <name type="scientific">Intoshia linei</name>
    <dbReference type="NCBI Taxonomy" id="1819745"/>
    <lineage>
        <taxon>Eukaryota</taxon>
        <taxon>Metazoa</taxon>
        <taxon>Spiralia</taxon>
        <taxon>Lophotrochozoa</taxon>
        <taxon>Mesozoa</taxon>
        <taxon>Orthonectida</taxon>
        <taxon>Rhopaluridae</taxon>
        <taxon>Intoshia</taxon>
    </lineage>
</organism>
<feature type="domain" description="G protein gamma" evidence="7">
    <location>
        <begin position="116"/>
        <end position="178"/>
    </location>
</feature>
<comment type="subunit">
    <text evidence="4">Component of the mitochondrial ribosome large subunit (39S) which comprises a 16S rRNA and about 50 distinct proteins.</text>
</comment>
<dbReference type="InterPro" id="IPR000911">
    <property type="entry name" value="Ribosomal_uL11"/>
</dbReference>
<evidence type="ECO:0000259" key="7">
    <source>
        <dbReference type="PROSITE" id="PS50058"/>
    </source>
</evidence>
<dbReference type="InterPro" id="IPR020783">
    <property type="entry name" value="Ribosomal_uL11_C"/>
</dbReference>
<dbReference type="GO" id="GO:0070180">
    <property type="term" value="F:large ribosomal subunit rRNA binding"/>
    <property type="evidence" value="ECO:0007669"/>
    <property type="project" value="TreeGrafter"/>
</dbReference>
<dbReference type="PROSITE" id="PS50058">
    <property type="entry name" value="G_PROTEIN_GAMMA"/>
    <property type="match status" value="1"/>
</dbReference>
<gene>
    <name evidence="8" type="ORF">A3Q56_04796</name>
</gene>
<comment type="similarity">
    <text evidence="1">Belongs to the universal ribosomal protein uL11 family.</text>
</comment>
<keyword evidence="2 8" id="KW-0689">Ribosomal protein</keyword>
<name>A0A177AZK8_9BILA</name>
<dbReference type="SUPFAM" id="SSF46906">
    <property type="entry name" value="Ribosomal protein L11, C-terminal domain"/>
    <property type="match status" value="1"/>
</dbReference>
<dbReference type="Gene3D" id="4.10.260.10">
    <property type="entry name" value="Transducin (heterotrimeric G protein), gamma chain"/>
    <property type="match status" value="1"/>
</dbReference>
<dbReference type="Proteomes" id="UP000078046">
    <property type="component" value="Unassembled WGS sequence"/>
</dbReference>
<protein>
    <recommendedName>
        <fullName evidence="5">Large ribosomal subunit protein uL11m</fullName>
    </recommendedName>
    <alternativeName>
        <fullName evidence="6">39S ribosomal protein L11, mitochondrial</fullName>
    </alternativeName>
</protein>